<accession>A0A4V5N327</accession>
<feature type="compositionally biased region" description="Basic and acidic residues" evidence="1">
    <location>
        <begin position="464"/>
        <end position="481"/>
    </location>
</feature>
<dbReference type="InterPro" id="IPR057511">
    <property type="entry name" value="WH_GDS1"/>
</dbReference>
<feature type="region of interest" description="Disordered" evidence="1">
    <location>
        <begin position="232"/>
        <end position="302"/>
    </location>
</feature>
<gene>
    <name evidence="3" type="ORF">B0A50_08477</name>
</gene>
<organism evidence="3 4">
    <name type="scientific">Salinomyces thailandicus</name>
    <dbReference type="NCBI Taxonomy" id="706561"/>
    <lineage>
        <taxon>Eukaryota</taxon>
        <taxon>Fungi</taxon>
        <taxon>Dikarya</taxon>
        <taxon>Ascomycota</taxon>
        <taxon>Pezizomycotina</taxon>
        <taxon>Dothideomycetes</taxon>
        <taxon>Dothideomycetidae</taxon>
        <taxon>Mycosphaerellales</taxon>
        <taxon>Teratosphaeriaceae</taxon>
        <taxon>Salinomyces</taxon>
    </lineage>
</organism>
<feature type="domain" description="GDS1 winged helix" evidence="2">
    <location>
        <begin position="97"/>
        <end position="190"/>
    </location>
</feature>
<dbReference type="Proteomes" id="UP000308549">
    <property type="component" value="Unassembled WGS sequence"/>
</dbReference>
<feature type="region of interest" description="Disordered" evidence="1">
    <location>
        <begin position="461"/>
        <end position="543"/>
    </location>
</feature>
<evidence type="ECO:0000256" key="1">
    <source>
        <dbReference type="SAM" id="MobiDB-lite"/>
    </source>
</evidence>
<sequence length="581" mass="63907">MPYNTRKKSFSLSELGIAVPKRSRTASHPSPPSTIAEGEEPPAKKSKRSHASGDSPATGLMSPPRQTTIRIKEEKPKRMTELSPPPSPVVEGSNKIDIEGISDEIVVGAIQQLEKTGNRPHLVKELAHVLAGSLPCIEKSANPSALISSHLTAYLHRPWPTISPCPLAKELSPVHPRRLYFYLTTTPHQPIPETTTADSLSLSKPRHRIISPSLSSASAADEEEHGNNPLFHRQRTQLSPSPEVDLSSPDLDEDAHDQLLSETPGGRFSGRNSVARGAGDSRASSLSLNPHPRRAASPQLEREERDFKLTASLLHEQALLLRRRTSEGVRQGGVAGSTTATSAAEHTKAGAEINCPTAPANVTMSIENDNHNDNNDNSDNAAMAWNDDFPANNHNDDDVAALFGSSSLEEKNSFSFSRGLIGERGSLMDFSSPVLQPQRPRSFEMLDLFDDDDVDDDQAQAVTVKKEREREREREKEKRADEEMEGLSSLLEQQRQPCPRVMDRKGNYGVVGDQGVEMAKSANSEEKEKEEVEVKEEATSRGWDFSRDLQMPLEPALAWESLLQSPEKVDVAELEVLFDAY</sequence>
<name>A0A4V5N327_9PEZI</name>
<dbReference type="OrthoDB" id="4150221at2759"/>
<keyword evidence="4" id="KW-1185">Reference proteome</keyword>
<feature type="compositionally biased region" description="Basic and acidic residues" evidence="1">
    <location>
        <begin position="523"/>
        <end position="543"/>
    </location>
</feature>
<evidence type="ECO:0000259" key="2">
    <source>
        <dbReference type="Pfam" id="PF25318"/>
    </source>
</evidence>
<dbReference type="Pfam" id="PF25318">
    <property type="entry name" value="WHD_GDS1"/>
    <property type="match status" value="1"/>
</dbReference>
<dbReference type="AlphaFoldDB" id="A0A4V5N327"/>
<feature type="region of interest" description="Disordered" evidence="1">
    <location>
        <begin position="1"/>
        <end position="92"/>
    </location>
</feature>
<evidence type="ECO:0000313" key="4">
    <source>
        <dbReference type="Proteomes" id="UP000308549"/>
    </source>
</evidence>
<proteinExistence type="predicted"/>
<comment type="caution">
    <text evidence="3">The sequence shown here is derived from an EMBL/GenBank/DDBJ whole genome shotgun (WGS) entry which is preliminary data.</text>
</comment>
<evidence type="ECO:0000313" key="3">
    <source>
        <dbReference type="EMBL" id="TKA22099.1"/>
    </source>
</evidence>
<protein>
    <recommendedName>
        <fullName evidence="2">GDS1 winged helix domain-containing protein</fullName>
    </recommendedName>
</protein>
<reference evidence="3 4" key="1">
    <citation type="submission" date="2017-03" db="EMBL/GenBank/DDBJ databases">
        <title>Genomes of endolithic fungi from Antarctica.</title>
        <authorList>
            <person name="Coleine C."/>
            <person name="Masonjones S."/>
            <person name="Stajich J.E."/>
        </authorList>
    </citation>
    <scope>NUCLEOTIDE SEQUENCE [LARGE SCALE GENOMIC DNA]</scope>
    <source>
        <strain evidence="3 4">CCFEE 6315</strain>
    </source>
</reference>
<dbReference type="EMBL" id="NAJL01000085">
    <property type="protein sequence ID" value="TKA22099.1"/>
    <property type="molecule type" value="Genomic_DNA"/>
</dbReference>
<feature type="compositionally biased region" description="Basic and acidic residues" evidence="1">
    <location>
        <begin position="70"/>
        <end position="80"/>
    </location>
</feature>